<proteinExistence type="predicted"/>
<feature type="transmembrane region" description="Helical" evidence="2">
    <location>
        <begin position="20"/>
        <end position="38"/>
    </location>
</feature>
<dbReference type="PANTHER" id="PTHR34351:SF1">
    <property type="entry name" value="SLR1927 PROTEIN"/>
    <property type="match status" value="1"/>
</dbReference>
<reference evidence="3 4" key="1">
    <citation type="submission" date="2020-07" db="EMBL/GenBank/DDBJ databases">
        <title>Genomic diversity of species in the Neisseriaceae family.</title>
        <authorList>
            <person name="Vincent A.T."/>
            <person name="Bernet E."/>
            <person name="Veyrier F.J."/>
        </authorList>
    </citation>
    <scope>NUCLEOTIDE SEQUENCE [LARGE SCALE GENOMIC DNA]</scope>
    <source>
        <strain evidence="3 4">DSM 22244</strain>
    </source>
</reference>
<dbReference type="Proteomes" id="UP000514752">
    <property type="component" value="Chromosome"/>
</dbReference>
<evidence type="ECO:0000256" key="1">
    <source>
        <dbReference type="SAM" id="MobiDB-lite"/>
    </source>
</evidence>
<dbReference type="PANTHER" id="PTHR34351">
    <property type="entry name" value="SLR1927 PROTEIN-RELATED"/>
    <property type="match status" value="1"/>
</dbReference>
<evidence type="ECO:0008006" key="5">
    <source>
        <dbReference type="Google" id="ProtNLM"/>
    </source>
</evidence>
<keyword evidence="2" id="KW-0812">Transmembrane</keyword>
<evidence type="ECO:0000313" key="4">
    <source>
        <dbReference type="Proteomes" id="UP000514752"/>
    </source>
</evidence>
<feature type="compositionally biased region" description="Pro residues" evidence="1">
    <location>
        <begin position="176"/>
        <end position="186"/>
    </location>
</feature>
<evidence type="ECO:0000313" key="3">
    <source>
        <dbReference type="EMBL" id="QMT40360.1"/>
    </source>
</evidence>
<feature type="compositionally biased region" description="Basic and acidic residues" evidence="1">
    <location>
        <begin position="187"/>
        <end position="198"/>
    </location>
</feature>
<evidence type="ECO:0000256" key="2">
    <source>
        <dbReference type="SAM" id="Phobius"/>
    </source>
</evidence>
<gene>
    <name evidence="3" type="ORF">H3L94_11100</name>
</gene>
<keyword evidence="2" id="KW-1133">Transmembrane helix</keyword>
<keyword evidence="2" id="KW-0472">Membrane</keyword>
<sequence length="305" mass="33996">MAAPQHSPRLRDLTVRPTRLGLGLAVMVVLLWTVGLNYQVNLAYVVAFWLAGFLLVGVLLNCLQLLGLRLDITPPAEVFQGQTAEVLLHPAGSSAQRHRLLWFTVVPEDDSQTAEHNSHRAEFSARHSRPFAWPILAKRRGRLQLPPLHCSSVFPFGISRVECIWHWPDEGLVYPAPLPHTPPPGHLPDDSGERRARPGGREDLAYLLEHQPGRPLQQVAWKQFAKSGRLLDKHFEEPVFSAATDLISHADYPAATPADRLAGLLCHRILEAHRHGRPYTLVLPAQTIPPQHGQREKCLAALALL</sequence>
<feature type="transmembrane region" description="Helical" evidence="2">
    <location>
        <begin position="44"/>
        <end position="63"/>
    </location>
</feature>
<accession>A0A7D7N556</accession>
<dbReference type="EMBL" id="CP059567">
    <property type="protein sequence ID" value="QMT40360.1"/>
    <property type="molecule type" value="Genomic_DNA"/>
</dbReference>
<protein>
    <recommendedName>
        <fullName evidence="5">DUF58 domain-containing protein</fullName>
    </recommendedName>
</protein>
<feature type="region of interest" description="Disordered" evidence="1">
    <location>
        <begin position="176"/>
        <end position="198"/>
    </location>
</feature>
<name>A0A7D7N556_9NEIS</name>
<organism evidence="3 4">
    <name type="scientific">Neisseria shayeganii</name>
    <dbReference type="NCBI Taxonomy" id="607712"/>
    <lineage>
        <taxon>Bacteria</taxon>
        <taxon>Pseudomonadati</taxon>
        <taxon>Pseudomonadota</taxon>
        <taxon>Betaproteobacteria</taxon>
        <taxon>Neisseriales</taxon>
        <taxon>Neisseriaceae</taxon>
        <taxon>Neisseria</taxon>
    </lineage>
</organism>
<dbReference type="RefSeq" id="WP_182122038.1">
    <property type="nucleotide sequence ID" value="NZ_CP059567.1"/>
</dbReference>
<dbReference type="AlphaFoldDB" id="A0A7D7N556"/>
<dbReference type="KEGG" id="nsg:H3L94_11100"/>